<evidence type="ECO:0000313" key="3">
    <source>
        <dbReference type="Proteomes" id="UP000656042"/>
    </source>
</evidence>
<evidence type="ECO:0000313" key="2">
    <source>
        <dbReference type="EMBL" id="GGL15939.1"/>
    </source>
</evidence>
<keyword evidence="3" id="KW-1185">Reference proteome</keyword>
<dbReference type="InterPro" id="IPR043917">
    <property type="entry name" value="DUF5753"/>
</dbReference>
<gene>
    <name evidence="2" type="ORF">GCM10012284_58220</name>
</gene>
<dbReference type="InterPro" id="IPR010982">
    <property type="entry name" value="Lambda_DNA-bd_dom_sf"/>
</dbReference>
<dbReference type="CDD" id="cd00093">
    <property type="entry name" value="HTH_XRE"/>
    <property type="match status" value="1"/>
</dbReference>
<dbReference type="Gene3D" id="1.10.260.40">
    <property type="entry name" value="lambda repressor-like DNA-binding domains"/>
    <property type="match status" value="1"/>
</dbReference>
<reference evidence="2" key="2">
    <citation type="submission" date="2020-09" db="EMBL/GenBank/DDBJ databases">
        <authorList>
            <person name="Sun Q."/>
            <person name="Zhou Y."/>
        </authorList>
    </citation>
    <scope>NUCLEOTIDE SEQUENCE</scope>
    <source>
        <strain evidence="2">CGMCC 4.7299</strain>
    </source>
</reference>
<dbReference type="Proteomes" id="UP000656042">
    <property type="component" value="Unassembled WGS sequence"/>
</dbReference>
<dbReference type="GO" id="GO:0003677">
    <property type="term" value="F:DNA binding"/>
    <property type="evidence" value="ECO:0007669"/>
    <property type="project" value="InterPro"/>
</dbReference>
<dbReference type="InterPro" id="IPR001387">
    <property type="entry name" value="Cro/C1-type_HTH"/>
</dbReference>
<dbReference type="SUPFAM" id="SSF47413">
    <property type="entry name" value="lambda repressor-like DNA-binding domains"/>
    <property type="match status" value="1"/>
</dbReference>
<accession>A0A8J3C436</accession>
<proteinExistence type="predicted"/>
<organism evidence="2 3">
    <name type="scientific">Mangrovihabitans endophyticus</name>
    <dbReference type="NCBI Taxonomy" id="1751298"/>
    <lineage>
        <taxon>Bacteria</taxon>
        <taxon>Bacillati</taxon>
        <taxon>Actinomycetota</taxon>
        <taxon>Actinomycetes</taxon>
        <taxon>Micromonosporales</taxon>
        <taxon>Micromonosporaceae</taxon>
        <taxon>Mangrovihabitans</taxon>
    </lineage>
</organism>
<dbReference type="Pfam" id="PF13560">
    <property type="entry name" value="HTH_31"/>
    <property type="match status" value="1"/>
</dbReference>
<evidence type="ECO:0000259" key="1">
    <source>
        <dbReference type="PROSITE" id="PS50943"/>
    </source>
</evidence>
<dbReference type="PROSITE" id="PS50943">
    <property type="entry name" value="HTH_CROC1"/>
    <property type="match status" value="1"/>
</dbReference>
<reference evidence="2" key="1">
    <citation type="journal article" date="2014" name="Int. J. Syst. Evol. Microbiol.">
        <title>Complete genome sequence of Corynebacterium casei LMG S-19264T (=DSM 44701T), isolated from a smear-ripened cheese.</title>
        <authorList>
            <consortium name="US DOE Joint Genome Institute (JGI-PGF)"/>
            <person name="Walter F."/>
            <person name="Albersmeier A."/>
            <person name="Kalinowski J."/>
            <person name="Ruckert C."/>
        </authorList>
    </citation>
    <scope>NUCLEOTIDE SEQUENCE</scope>
    <source>
        <strain evidence="2">CGMCC 4.7299</strain>
    </source>
</reference>
<sequence length="284" mass="31926">MSGSERRAREAFGNRLREIRLDAGLTGRQLAEVTGFHFTKVSRVEHGGQSLSDADIRGWASACGAVAQIPDLINEMRTVDTAYREWRRHTRAGLRRLQDSAASLYERTRLLRAHEHWVVPGLLQTAAYSRAIMTDWARTHDLPDDAEQANQVRMDRQRVLHEGDHRFVFLLAEQALYSLVPSAAEMIEQLDQLITVMDLPRVSLGIIPATAGLGAHTQTAFWIFDDVLVRVETLTAGLDITRAEEIELYVAAFERMRAAAVFGRNARALIAKARYEFVQQSATS</sequence>
<dbReference type="RefSeq" id="WP_189082533.1">
    <property type="nucleotide sequence ID" value="NZ_BMMX01000050.1"/>
</dbReference>
<name>A0A8J3C436_9ACTN</name>
<feature type="domain" description="HTH cro/C1-type" evidence="1">
    <location>
        <begin position="16"/>
        <end position="69"/>
    </location>
</feature>
<dbReference type="SMART" id="SM00530">
    <property type="entry name" value="HTH_XRE"/>
    <property type="match status" value="1"/>
</dbReference>
<dbReference type="Pfam" id="PF19054">
    <property type="entry name" value="DUF5753"/>
    <property type="match status" value="1"/>
</dbReference>
<dbReference type="AlphaFoldDB" id="A0A8J3C436"/>
<dbReference type="EMBL" id="BMMX01000050">
    <property type="protein sequence ID" value="GGL15939.1"/>
    <property type="molecule type" value="Genomic_DNA"/>
</dbReference>
<protein>
    <submittedName>
        <fullName evidence="2">Transcriptional regulator</fullName>
    </submittedName>
</protein>
<comment type="caution">
    <text evidence="2">The sequence shown here is derived from an EMBL/GenBank/DDBJ whole genome shotgun (WGS) entry which is preliminary data.</text>
</comment>